<evidence type="ECO:0000313" key="8">
    <source>
        <dbReference type="Proteomes" id="UP000012073"/>
    </source>
</evidence>
<proteinExistence type="inferred from homology"/>
<dbReference type="RefSeq" id="XP_005711726.1">
    <property type="nucleotide sequence ID" value="XM_005711669.1"/>
</dbReference>
<dbReference type="KEGG" id="ccp:CHC_T00008012001"/>
<feature type="compositionally biased region" description="Basic and acidic residues" evidence="6">
    <location>
        <begin position="185"/>
        <end position="197"/>
    </location>
</feature>
<dbReference type="OMA" id="DLKYVVM"/>
<dbReference type="Gramene" id="CDF41432">
    <property type="protein sequence ID" value="CDF41432"/>
    <property type="gene ID" value="CHC_T00008012001"/>
</dbReference>
<evidence type="ECO:0000256" key="1">
    <source>
        <dbReference type="ARBA" id="ARBA00004604"/>
    </source>
</evidence>
<keyword evidence="8" id="KW-1185">Reference proteome</keyword>
<reference evidence="8" key="1">
    <citation type="journal article" date="2013" name="Proc. Natl. Acad. Sci. U.S.A.">
        <title>Genome structure and metabolic features in the red seaweed Chondrus crispus shed light on evolution of the Archaeplastida.</title>
        <authorList>
            <person name="Collen J."/>
            <person name="Porcel B."/>
            <person name="Carre W."/>
            <person name="Ball S.G."/>
            <person name="Chaparro C."/>
            <person name="Tonon T."/>
            <person name="Barbeyron T."/>
            <person name="Michel G."/>
            <person name="Noel B."/>
            <person name="Valentin K."/>
            <person name="Elias M."/>
            <person name="Artiguenave F."/>
            <person name="Arun A."/>
            <person name="Aury J.M."/>
            <person name="Barbosa-Neto J.F."/>
            <person name="Bothwell J.H."/>
            <person name="Bouget F.Y."/>
            <person name="Brillet L."/>
            <person name="Cabello-Hurtado F."/>
            <person name="Capella-Gutierrez S."/>
            <person name="Charrier B."/>
            <person name="Cladiere L."/>
            <person name="Cock J.M."/>
            <person name="Coelho S.M."/>
            <person name="Colleoni C."/>
            <person name="Czjzek M."/>
            <person name="Da Silva C."/>
            <person name="Delage L."/>
            <person name="Denoeud F."/>
            <person name="Deschamps P."/>
            <person name="Dittami S.M."/>
            <person name="Gabaldon T."/>
            <person name="Gachon C.M."/>
            <person name="Groisillier A."/>
            <person name="Herve C."/>
            <person name="Jabbari K."/>
            <person name="Katinka M."/>
            <person name="Kloareg B."/>
            <person name="Kowalczyk N."/>
            <person name="Labadie K."/>
            <person name="Leblanc C."/>
            <person name="Lopez P.J."/>
            <person name="McLachlan D.H."/>
            <person name="Meslet-Cladiere L."/>
            <person name="Moustafa A."/>
            <person name="Nehr Z."/>
            <person name="Nyvall Collen P."/>
            <person name="Panaud O."/>
            <person name="Partensky F."/>
            <person name="Poulain J."/>
            <person name="Rensing S.A."/>
            <person name="Rousvoal S."/>
            <person name="Samson G."/>
            <person name="Symeonidi A."/>
            <person name="Weissenbach J."/>
            <person name="Zambounis A."/>
            <person name="Wincker P."/>
            <person name="Boyen C."/>
        </authorList>
    </citation>
    <scope>NUCLEOTIDE SEQUENCE [LARGE SCALE GENOMIC DNA]</scope>
    <source>
        <strain evidence="8">cv. Stackhouse</strain>
    </source>
</reference>
<comment type="function">
    <text evidence="5">Involved in nucleolar processing of pre-18S ribosomal RNA.</text>
</comment>
<evidence type="ECO:0000313" key="7">
    <source>
        <dbReference type="EMBL" id="CDF41432.1"/>
    </source>
</evidence>
<feature type="region of interest" description="Disordered" evidence="6">
    <location>
        <begin position="220"/>
        <end position="242"/>
    </location>
</feature>
<dbReference type="PANTHER" id="PTHR12838">
    <property type="entry name" value="U3 SMALL NUCLEOLAR RNA-ASSOCIATED PROTEIN 11"/>
    <property type="match status" value="1"/>
</dbReference>
<dbReference type="GO" id="GO:0006364">
    <property type="term" value="P:rRNA processing"/>
    <property type="evidence" value="ECO:0007669"/>
    <property type="project" value="UniProtKB-UniRule"/>
</dbReference>
<dbReference type="InterPro" id="IPR007144">
    <property type="entry name" value="SSU_processome_Utp11"/>
</dbReference>
<dbReference type="PANTHER" id="PTHR12838:SF0">
    <property type="entry name" value="U3 SMALL NUCLEOLAR RNA-ASSOCIATED PROTEIN 11-RELATED"/>
    <property type="match status" value="1"/>
</dbReference>
<keyword evidence="3 5" id="KW-0698">rRNA processing</keyword>
<keyword evidence="4 5" id="KW-0539">Nucleus</keyword>
<dbReference type="GeneID" id="17319434"/>
<dbReference type="PhylomeDB" id="R7QSI4"/>
<evidence type="ECO:0000256" key="2">
    <source>
        <dbReference type="ARBA" id="ARBA00008105"/>
    </source>
</evidence>
<name>R7QSI4_CHOCR</name>
<dbReference type="EMBL" id="HG002379">
    <property type="protein sequence ID" value="CDF41432.1"/>
    <property type="molecule type" value="Genomic_DNA"/>
</dbReference>
<evidence type="ECO:0000256" key="3">
    <source>
        <dbReference type="ARBA" id="ARBA00022552"/>
    </source>
</evidence>
<evidence type="ECO:0000256" key="5">
    <source>
        <dbReference type="PIRNR" id="PIRNR015952"/>
    </source>
</evidence>
<organism evidence="7 8">
    <name type="scientific">Chondrus crispus</name>
    <name type="common">Carrageen Irish moss</name>
    <name type="synonym">Polymorpha crispa</name>
    <dbReference type="NCBI Taxonomy" id="2769"/>
    <lineage>
        <taxon>Eukaryota</taxon>
        <taxon>Rhodophyta</taxon>
        <taxon>Florideophyceae</taxon>
        <taxon>Rhodymeniophycidae</taxon>
        <taxon>Gigartinales</taxon>
        <taxon>Gigartinaceae</taxon>
        <taxon>Chondrus</taxon>
    </lineage>
</organism>
<dbReference type="OrthoDB" id="3982at2759"/>
<sequence>MSSFGKNIIPRRAHKERAQPSSRISKHGLLEKKKDYKQRARDRNLKQRRLKILKEKAAFRNPDEFYYGMIRSGTDAGRVRKGVNDKEKEAVPIEHREAGMRLLAERRDSGYVGMKCAMEGRRVDRLKKSLHGVAAASGVPRTHVMFVDDEEEMAGLEKELSERKGTGSLHSGGGHRATLRSTKKAYKELQQRQERHGKLRTVLKDMASEKALLSKGRRVLERRANSTTGAPAVYRWQQERKR</sequence>
<dbReference type="Proteomes" id="UP000012073">
    <property type="component" value="Unassembled WGS sequence"/>
</dbReference>
<evidence type="ECO:0000256" key="6">
    <source>
        <dbReference type="SAM" id="MobiDB-lite"/>
    </source>
</evidence>
<dbReference type="GO" id="GO:0032040">
    <property type="term" value="C:small-subunit processome"/>
    <property type="evidence" value="ECO:0007669"/>
    <property type="project" value="UniProtKB-UniRule"/>
</dbReference>
<feature type="region of interest" description="Disordered" evidence="6">
    <location>
        <begin position="161"/>
        <end position="197"/>
    </location>
</feature>
<dbReference type="PIRSF" id="PIRSF015952">
    <property type="entry name" value="U3snoRNP11"/>
    <property type="match status" value="1"/>
</dbReference>
<dbReference type="Pfam" id="PF03998">
    <property type="entry name" value="Utp11"/>
    <property type="match status" value="1"/>
</dbReference>
<comment type="similarity">
    <text evidence="2 5">Belongs to the UTP11 family.</text>
</comment>
<comment type="subcellular location">
    <subcellularLocation>
        <location evidence="1 5">Nucleus</location>
        <location evidence="1 5">Nucleolus</location>
    </subcellularLocation>
</comment>
<feature type="compositionally biased region" description="Basic and acidic residues" evidence="6">
    <location>
        <begin position="28"/>
        <end position="43"/>
    </location>
</feature>
<accession>R7QSI4</accession>
<protein>
    <recommendedName>
        <fullName evidence="5">U3 small nucleolar RNA-associated protein 11</fullName>
        <shortName evidence="5">U3 snoRNA-associated protein 11</shortName>
    </recommendedName>
</protein>
<evidence type="ECO:0000256" key="4">
    <source>
        <dbReference type="ARBA" id="ARBA00023242"/>
    </source>
</evidence>
<gene>
    <name evidence="7" type="ORF">CHC_T00008012001</name>
</gene>
<dbReference type="AlphaFoldDB" id="R7QSI4"/>
<dbReference type="STRING" id="2769.R7QSI4"/>
<feature type="region of interest" description="Disordered" evidence="6">
    <location>
        <begin position="1"/>
        <end position="43"/>
    </location>
</feature>
<comment type="subunit">
    <text evidence="5">Component of the ribosomal small subunit (SSU) processome.</text>
</comment>